<dbReference type="STRING" id="1300222.I532_24647"/>
<evidence type="ECO:0000313" key="2">
    <source>
        <dbReference type="Proteomes" id="UP000012081"/>
    </source>
</evidence>
<dbReference type="PATRIC" id="fig|1300222.3.peg.5176"/>
<comment type="caution">
    <text evidence="1">The sequence shown here is derived from an EMBL/GenBank/DDBJ whole genome shotgun (WGS) entry which is preliminary data.</text>
</comment>
<dbReference type="EMBL" id="APBN01000023">
    <property type="protein sequence ID" value="EMT50035.1"/>
    <property type="molecule type" value="Genomic_DNA"/>
</dbReference>
<proteinExistence type="predicted"/>
<gene>
    <name evidence="1" type="ORF">I532_24647</name>
</gene>
<dbReference type="OrthoDB" id="2082107at2"/>
<dbReference type="AlphaFoldDB" id="M8E3J2"/>
<protein>
    <submittedName>
        <fullName evidence="1">Uncharacterized protein</fullName>
    </submittedName>
</protein>
<keyword evidence="2" id="KW-1185">Reference proteome</keyword>
<reference evidence="1 2" key="1">
    <citation type="submission" date="2013-03" db="EMBL/GenBank/DDBJ databases">
        <title>Assembly of a new bacterial strain Brevibacillus borstelensis AK1.</title>
        <authorList>
            <person name="Rajan I."/>
            <person name="PoliReddy D."/>
            <person name="Sugumar T."/>
            <person name="Rathinam K."/>
            <person name="Alqarawi S."/>
            <person name="Khalil A.B."/>
            <person name="Sivakumar N."/>
        </authorList>
    </citation>
    <scope>NUCLEOTIDE SEQUENCE [LARGE SCALE GENOMIC DNA]</scope>
    <source>
        <strain evidence="1 2">AK1</strain>
    </source>
</reference>
<dbReference type="RefSeq" id="WP_003392965.1">
    <property type="nucleotide sequence ID" value="NZ_APBN01000023.1"/>
</dbReference>
<evidence type="ECO:0000313" key="1">
    <source>
        <dbReference type="EMBL" id="EMT50035.1"/>
    </source>
</evidence>
<accession>M8E3J2</accession>
<organism evidence="1 2">
    <name type="scientific">Brevibacillus borstelensis AK1</name>
    <dbReference type="NCBI Taxonomy" id="1300222"/>
    <lineage>
        <taxon>Bacteria</taxon>
        <taxon>Bacillati</taxon>
        <taxon>Bacillota</taxon>
        <taxon>Bacilli</taxon>
        <taxon>Bacillales</taxon>
        <taxon>Paenibacillaceae</taxon>
        <taxon>Brevibacillus</taxon>
    </lineage>
</organism>
<dbReference type="Proteomes" id="UP000012081">
    <property type="component" value="Unassembled WGS sequence"/>
</dbReference>
<name>M8E3J2_9BACL</name>
<sequence>MSLKGHMISSGKIAELLQQKFPNMEAYKTVGGMRDWLVDRLNGNHQSAANALNRLQGDIAGEVDFVRQMQGDLRSLFSKTDFVRNVDGRVTSNNPGIDVVEFNRLTGEVINNYQVKTLRSADTIDQTLKEFLHNDHYRPDITLVGPQELIDRAKEMGLPNPTKVMGTLDSNAASAEALKEKILNGDLSLGFTPVDVTEKLLGSAAIGAAISVTVSGLVQCIQYKNGRISWEQLKERLGKDALKGSIAGGALAGLTLFIPGGLIGHGIGFVTGFTLRRLLDNAFGEGTFGEVLKTANAVKANVELLHHGSVYIAKLSEVNAYVLERAVSIINDMEEDRWKADEIYTKLERQHGTMMQIDYSQYAEEILDRCDEMQLRLLGGNK</sequence>